<evidence type="ECO:0000313" key="2">
    <source>
        <dbReference type="EMBL" id="KIY91996.1"/>
    </source>
</evidence>
<protein>
    <submittedName>
        <fullName evidence="2">Uncharacterized protein</fullName>
    </submittedName>
</protein>
<dbReference type="Proteomes" id="UP000054498">
    <property type="component" value="Unassembled WGS sequence"/>
</dbReference>
<reference evidence="2 3" key="1">
    <citation type="journal article" date="2013" name="BMC Genomics">
        <title>Reconstruction of the lipid metabolism for the microalga Monoraphidium neglectum from its genome sequence reveals characteristics suitable for biofuel production.</title>
        <authorList>
            <person name="Bogen C."/>
            <person name="Al-Dilaimi A."/>
            <person name="Albersmeier A."/>
            <person name="Wichmann J."/>
            <person name="Grundmann M."/>
            <person name="Rupp O."/>
            <person name="Lauersen K.J."/>
            <person name="Blifernez-Klassen O."/>
            <person name="Kalinowski J."/>
            <person name="Goesmann A."/>
            <person name="Mussgnug J.H."/>
            <person name="Kruse O."/>
        </authorList>
    </citation>
    <scope>NUCLEOTIDE SEQUENCE [LARGE SCALE GENOMIC DNA]</scope>
    <source>
        <strain evidence="2 3">SAG 48.87</strain>
    </source>
</reference>
<dbReference type="AlphaFoldDB" id="A0A0D2LPV7"/>
<feature type="compositionally biased region" description="Basic and acidic residues" evidence="1">
    <location>
        <begin position="103"/>
        <end position="115"/>
    </location>
</feature>
<gene>
    <name evidence="2" type="ORF">MNEG_15967</name>
</gene>
<dbReference type="KEGG" id="mng:MNEG_15967"/>
<feature type="region of interest" description="Disordered" evidence="1">
    <location>
        <begin position="1"/>
        <end position="119"/>
    </location>
</feature>
<feature type="region of interest" description="Disordered" evidence="1">
    <location>
        <begin position="205"/>
        <end position="245"/>
    </location>
</feature>
<evidence type="ECO:0000256" key="1">
    <source>
        <dbReference type="SAM" id="MobiDB-lite"/>
    </source>
</evidence>
<dbReference type="RefSeq" id="XP_013891016.1">
    <property type="nucleotide sequence ID" value="XM_014035562.1"/>
</dbReference>
<proteinExistence type="predicted"/>
<name>A0A0D2LPV7_9CHLO</name>
<keyword evidence="3" id="KW-1185">Reference proteome</keyword>
<organism evidence="2 3">
    <name type="scientific">Monoraphidium neglectum</name>
    <dbReference type="NCBI Taxonomy" id="145388"/>
    <lineage>
        <taxon>Eukaryota</taxon>
        <taxon>Viridiplantae</taxon>
        <taxon>Chlorophyta</taxon>
        <taxon>core chlorophytes</taxon>
        <taxon>Chlorophyceae</taxon>
        <taxon>CS clade</taxon>
        <taxon>Sphaeropleales</taxon>
        <taxon>Selenastraceae</taxon>
        <taxon>Monoraphidium</taxon>
    </lineage>
</organism>
<dbReference type="GeneID" id="25733680"/>
<sequence>MKHPSLANPLPRARDARRADCLSSAPAPLSPQAAAHLRTGAPDAPGGGGVGRPGTPTWRYFAPGDPDGAPCRAAAAARAAERRRLAGAWDEDEEGDAGGPGGEEPRGRPASRAEARAAAPPGAWALLPDLIMLAMPDDGTSGAGPFWRGEEYDGLAQGSAEDDAASSAFQEVDALLSDWEDAADRAAAAESELRAAERLRGALVRAEDEAREQAGLSPRRGGVGGDEGEDEEAADGVQARDPLPLKARSSVRLARGRVEGAEAREGAARAAAVAAAAELRAAEAAADERVREVAAAAAEAAPPHPIGPASFAPWLLAPLAPGPRSSAAAAALRLPERLPGAPFARPDAARCYWRLWRGKWARLRERFPAEGPQGAHLIRVAAGAQQRLDLDEILGVLQVGVGRG</sequence>
<feature type="compositionally biased region" description="Low complexity" evidence="1">
    <location>
        <begin position="53"/>
        <end position="78"/>
    </location>
</feature>
<feature type="compositionally biased region" description="Low complexity" evidence="1">
    <location>
        <begin position="22"/>
        <end position="44"/>
    </location>
</feature>
<evidence type="ECO:0000313" key="3">
    <source>
        <dbReference type="Proteomes" id="UP000054498"/>
    </source>
</evidence>
<dbReference type="EMBL" id="KK106057">
    <property type="protein sequence ID" value="KIY91996.1"/>
    <property type="molecule type" value="Genomic_DNA"/>
</dbReference>
<accession>A0A0D2LPV7</accession>